<name>A0A2H6N9G4_9SAUR</name>
<dbReference type="AlphaFoldDB" id="A0A2H6N9G4"/>
<protein>
    <submittedName>
        <fullName evidence="2">Uncharacterized protein</fullName>
    </submittedName>
</protein>
<organism evidence="2">
    <name type="scientific">Micrurus carvalhoi</name>
    <dbReference type="NCBI Taxonomy" id="3147026"/>
    <lineage>
        <taxon>Eukaryota</taxon>
        <taxon>Metazoa</taxon>
        <taxon>Chordata</taxon>
        <taxon>Craniata</taxon>
        <taxon>Vertebrata</taxon>
        <taxon>Euteleostomi</taxon>
        <taxon>Lepidosauria</taxon>
        <taxon>Squamata</taxon>
        <taxon>Bifurcata</taxon>
        <taxon>Unidentata</taxon>
        <taxon>Episquamata</taxon>
        <taxon>Toxicofera</taxon>
        <taxon>Serpentes</taxon>
        <taxon>Colubroidea</taxon>
        <taxon>Elapidae</taxon>
        <taxon>Elapinae</taxon>
        <taxon>Micrurus</taxon>
    </lineage>
</organism>
<reference evidence="2" key="1">
    <citation type="submission" date="2017-07" db="EMBL/GenBank/DDBJ databases">
        <authorList>
            <person name="Mikheyev A."/>
            <person name="Grau M."/>
        </authorList>
    </citation>
    <scope>NUCLEOTIDE SEQUENCE</scope>
    <source>
        <tissue evidence="2">Venom_gland</tissue>
    </source>
</reference>
<evidence type="ECO:0000313" key="2">
    <source>
        <dbReference type="EMBL" id="LAA27561.1"/>
    </source>
</evidence>
<proteinExistence type="predicted"/>
<accession>A0A2H6N9G4</accession>
<reference evidence="2" key="2">
    <citation type="submission" date="2017-12" db="EMBL/GenBank/DDBJ databases">
        <title>Coralsnake Venomics: Analyses of Venom Gland Transcriptomes and Proteomes of Six Brazilian Taxa.</title>
        <authorList>
            <person name="Aird S.D."/>
            <person name="Jorge da Silva N."/>
            <person name="Qiu L."/>
            <person name="Villar-Briones A."/>
            <person name="Aparecida-Saddi V."/>
            <person name="Campos-Telles M.P."/>
            <person name="Grau M."/>
            <person name="Mikheyev A.S."/>
        </authorList>
    </citation>
    <scope>NUCLEOTIDE SEQUENCE</scope>
    <source>
        <tissue evidence="2">Venom_gland</tissue>
    </source>
</reference>
<dbReference type="EMBL" id="IACI01062345">
    <property type="protein sequence ID" value="LAA27563.1"/>
    <property type="molecule type" value="Transcribed_RNA"/>
</dbReference>
<keyword evidence="1" id="KW-1133">Transmembrane helix</keyword>
<evidence type="ECO:0000256" key="1">
    <source>
        <dbReference type="SAM" id="Phobius"/>
    </source>
</evidence>
<dbReference type="EMBL" id="IACI01062344">
    <property type="protein sequence ID" value="LAA27561.1"/>
    <property type="molecule type" value="Transcribed_RNA"/>
</dbReference>
<feature type="transmembrane region" description="Helical" evidence="1">
    <location>
        <begin position="96"/>
        <end position="119"/>
    </location>
</feature>
<keyword evidence="1" id="KW-0812">Transmembrane</keyword>
<sequence>MLRKFKFLFLFPHQLLPIYEDWKITTLKQQATLGRITQPRHIQESPVCNLPSLASPAHLSYQNRNYSGSIRNGKKLFNPMVHTLYFPFSFLQSSSFLSHFATLTLVLCILIPFHSILALEFDVASEQTCARVSAIFLHFSSSSKCFRSSFSGNILYISGPQPFWHQGLVSWKINFSTIWKGDG</sequence>
<keyword evidence="1" id="KW-0472">Membrane</keyword>